<evidence type="ECO:0000256" key="2">
    <source>
        <dbReference type="ARBA" id="ARBA00022729"/>
    </source>
</evidence>
<keyword evidence="8" id="KW-1185">Reference proteome</keyword>
<dbReference type="STRING" id="44933.SAMN05660971_04133"/>
<reference evidence="5 8" key="2">
    <citation type="submission" date="2019-07" db="EMBL/GenBank/DDBJ databases">
        <title>Whole genome shotgun sequence of Halomonas cupida NBRC 102219.</title>
        <authorList>
            <person name="Hosoyama A."/>
            <person name="Uohara A."/>
            <person name="Ohji S."/>
            <person name="Ichikawa N."/>
        </authorList>
    </citation>
    <scope>NUCLEOTIDE SEQUENCE [LARGE SCALE GENOMIC DNA]</scope>
    <source>
        <strain evidence="5 8">NBRC 102219</strain>
    </source>
</reference>
<feature type="region of interest" description="Disordered" evidence="3">
    <location>
        <begin position="428"/>
        <end position="447"/>
    </location>
</feature>
<dbReference type="InterPro" id="IPR028081">
    <property type="entry name" value="Leu-bd"/>
</dbReference>
<dbReference type="AlphaFoldDB" id="A0A1M7MA03"/>
<evidence type="ECO:0000313" key="5">
    <source>
        <dbReference type="EMBL" id="GEN25729.1"/>
    </source>
</evidence>
<evidence type="ECO:0000313" key="6">
    <source>
        <dbReference type="EMBL" id="SHM87518.1"/>
    </source>
</evidence>
<keyword evidence="2" id="KW-0732">Signal</keyword>
<accession>A0A1M7MA03</accession>
<dbReference type="Proteomes" id="UP000321726">
    <property type="component" value="Unassembled WGS sequence"/>
</dbReference>
<reference evidence="6 7" key="1">
    <citation type="submission" date="2016-11" db="EMBL/GenBank/DDBJ databases">
        <authorList>
            <person name="Jaros S."/>
            <person name="Januszkiewicz K."/>
            <person name="Wedrychowicz H."/>
        </authorList>
    </citation>
    <scope>NUCLEOTIDE SEQUENCE [LARGE SCALE GENOMIC DNA]</scope>
    <source>
        <strain evidence="6 7">DSM 4740</strain>
    </source>
</reference>
<dbReference type="InterPro" id="IPR028082">
    <property type="entry name" value="Peripla_BP_I"/>
</dbReference>
<feature type="compositionally biased region" description="Acidic residues" evidence="3">
    <location>
        <begin position="437"/>
        <end position="447"/>
    </location>
</feature>
<dbReference type="PANTHER" id="PTHR30483">
    <property type="entry name" value="LEUCINE-SPECIFIC-BINDING PROTEIN"/>
    <property type="match status" value="1"/>
</dbReference>
<evidence type="ECO:0000313" key="7">
    <source>
        <dbReference type="Proteomes" id="UP000184123"/>
    </source>
</evidence>
<feature type="domain" description="Leucine-binding protein" evidence="4">
    <location>
        <begin position="105"/>
        <end position="255"/>
    </location>
</feature>
<dbReference type="Gene3D" id="3.40.50.2300">
    <property type="match status" value="2"/>
</dbReference>
<dbReference type="SUPFAM" id="SSF53822">
    <property type="entry name" value="Periplasmic binding protein-like I"/>
    <property type="match status" value="1"/>
</dbReference>
<gene>
    <name evidence="5" type="ORF">HCU01_36780</name>
    <name evidence="6" type="ORF">SAMN05660971_04133</name>
</gene>
<evidence type="ECO:0000256" key="3">
    <source>
        <dbReference type="SAM" id="MobiDB-lite"/>
    </source>
</evidence>
<name>A0A1M7MA03_9GAMM</name>
<proteinExistence type="inferred from homology"/>
<dbReference type="Proteomes" id="UP000184123">
    <property type="component" value="Unassembled WGS sequence"/>
</dbReference>
<dbReference type="NCBIfam" id="TIGR03863">
    <property type="entry name" value="PQQ_ABC_bind"/>
    <property type="match status" value="1"/>
</dbReference>
<dbReference type="Pfam" id="PF13458">
    <property type="entry name" value="Peripla_BP_6"/>
    <property type="match status" value="1"/>
</dbReference>
<dbReference type="CDD" id="cd06268">
    <property type="entry name" value="PBP1_ABC_transporter_LIVBP-like"/>
    <property type="match status" value="1"/>
</dbReference>
<protein>
    <submittedName>
        <fullName evidence="5">ABC transporter substrate-binding protein</fullName>
    </submittedName>
    <submittedName>
        <fullName evidence="6">ABC transporter, substrate binding protein, PQQ-dependent alcohol dehydrogenase system</fullName>
    </submittedName>
</protein>
<evidence type="ECO:0000313" key="8">
    <source>
        <dbReference type="Proteomes" id="UP000321726"/>
    </source>
</evidence>
<sequence length="447" mass="49747">MIHDRITHGRGGSVQMVDHERQDGRAQNNTGPNSLGSNFQGMSTVKQTAGVLLLGALATLGLASDAGAQQSDQPRDTITVGYLGLERDEEWEPLSVLDPVIDDEGVQGARLAIDDNNAAGQFLGQEFVFVEVIMPREGDVEEGLQELLDQGAEWIVSGLPREGLEALMEIPALEDRVVFNAAAPDNVLRGEACHPNLFHTTPSRRMLADALAQFLGYKQWDRWALVFGNTDEDRLLAEALGEAAQRFGQEVVGEKMWPHDPMSRRAEGGFHAIQREIPVFVQDFADHDVLVIADENDYFGEYFPYQTWLPRPVAGTQGLKATAWHRAHESWGGVQLQRRFEEQADRWMTPRDFAAWLAVRSLGESSARTDSVARDEVLNYMLSDEFELAGYLGLPVSFRTWNHQLRQPILITGPRMVASVSPQEGYLHPRTPLDSLGADEGESQCRF</sequence>
<evidence type="ECO:0000256" key="1">
    <source>
        <dbReference type="ARBA" id="ARBA00010062"/>
    </source>
</evidence>
<evidence type="ECO:0000259" key="4">
    <source>
        <dbReference type="Pfam" id="PF13458"/>
    </source>
</evidence>
<dbReference type="InterPro" id="IPR051010">
    <property type="entry name" value="BCAA_transport"/>
</dbReference>
<dbReference type="PANTHER" id="PTHR30483:SF6">
    <property type="entry name" value="PERIPLASMIC BINDING PROTEIN OF ABC TRANSPORTER FOR NATURAL AMINO ACIDS"/>
    <property type="match status" value="1"/>
</dbReference>
<comment type="similarity">
    <text evidence="1">Belongs to the leucine-binding protein family.</text>
</comment>
<dbReference type="EMBL" id="FRCA01000016">
    <property type="protein sequence ID" value="SHM87518.1"/>
    <property type="molecule type" value="Genomic_DNA"/>
</dbReference>
<dbReference type="InterPro" id="IPR022478">
    <property type="entry name" value="ABC_transptr_sub-bd_PQQ"/>
</dbReference>
<dbReference type="EMBL" id="BJXU01000159">
    <property type="protein sequence ID" value="GEN25729.1"/>
    <property type="molecule type" value="Genomic_DNA"/>
</dbReference>
<organism evidence="6 7">
    <name type="scientific">Halomonas cupida</name>
    <dbReference type="NCBI Taxonomy" id="44933"/>
    <lineage>
        <taxon>Bacteria</taxon>
        <taxon>Pseudomonadati</taxon>
        <taxon>Pseudomonadota</taxon>
        <taxon>Gammaproteobacteria</taxon>
        <taxon>Oceanospirillales</taxon>
        <taxon>Halomonadaceae</taxon>
        <taxon>Halomonas</taxon>
    </lineage>
</organism>